<dbReference type="SUPFAM" id="SSF103084">
    <property type="entry name" value="Holliday junction resolvase RusA"/>
    <property type="match status" value="1"/>
</dbReference>
<reference evidence="1 2" key="1">
    <citation type="submission" date="2019-11" db="EMBL/GenBank/DDBJ databases">
        <authorList>
            <person name="Dong K."/>
        </authorList>
    </citation>
    <scope>NUCLEOTIDE SEQUENCE [LARGE SCALE GENOMIC DNA]</scope>
    <source>
        <strain evidence="1 2">DK608</strain>
    </source>
</reference>
<sequence>MILPQIILPWPMVALWPNRKAHWRLVYGAREIQKEETRLLCMEAGLHRLNVPVTSLMVSYTFCAPSQRRYDRDGALQAMKGATDSIAAAIRVDDSNFDFTLRRGDPSKNGGVIVNIEVLG</sequence>
<dbReference type="InterPro" id="IPR036614">
    <property type="entry name" value="RusA-like_sf"/>
</dbReference>
<comment type="caution">
    <text evidence="1">The sequence shown here is derived from an EMBL/GenBank/DDBJ whole genome shotgun (WGS) entry which is preliminary data.</text>
</comment>
<organism evidence="1 2">
    <name type="scientific">Paracoccus shanxieyensis</name>
    <dbReference type="NCBI Taxonomy" id="2675752"/>
    <lineage>
        <taxon>Bacteria</taxon>
        <taxon>Pseudomonadati</taxon>
        <taxon>Pseudomonadota</taxon>
        <taxon>Alphaproteobacteria</taxon>
        <taxon>Rhodobacterales</taxon>
        <taxon>Paracoccaceae</taxon>
        <taxon>Paracoccus</taxon>
    </lineage>
</organism>
<accession>A0A6L6J5S2</accession>
<name>A0A6L6J5S2_9RHOB</name>
<protein>
    <submittedName>
        <fullName evidence="1">Uncharacterized protein</fullName>
    </submittedName>
</protein>
<evidence type="ECO:0000313" key="2">
    <source>
        <dbReference type="Proteomes" id="UP000478740"/>
    </source>
</evidence>
<dbReference type="GO" id="GO:0006281">
    <property type="term" value="P:DNA repair"/>
    <property type="evidence" value="ECO:0007669"/>
    <property type="project" value="InterPro"/>
</dbReference>
<gene>
    <name evidence="1" type="ORF">GL284_21010</name>
</gene>
<evidence type="ECO:0000313" key="1">
    <source>
        <dbReference type="EMBL" id="MTH66722.1"/>
    </source>
</evidence>
<dbReference type="GO" id="GO:0000287">
    <property type="term" value="F:magnesium ion binding"/>
    <property type="evidence" value="ECO:0007669"/>
    <property type="project" value="InterPro"/>
</dbReference>
<dbReference type="RefSeq" id="WP_155046358.1">
    <property type="nucleotide sequence ID" value="NZ_WMIH01000054.1"/>
</dbReference>
<dbReference type="GO" id="GO:0006310">
    <property type="term" value="P:DNA recombination"/>
    <property type="evidence" value="ECO:0007669"/>
    <property type="project" value="InterPro"/>
</dbReference>
<keyword evidence="2" id="KW-1185">Reference proteome</keyword>
<proteinExistence type="predicted"/>
<dbReference type="EMBL" id="WMII01000054">
    <property type="protein sequence ID" value="MTH66722.1"/>
    <property type="molecule type" value="Genomic_DNA"/>
</dbReference>
<dbReference type="AlphaFoldDB" id="A0A6L6J5S2"/>
<dbReference type="Proteomes" id="UP000478740">
    <property type="component" value="Unassembled WGS sequence"/>
</dbReference>
<dbReference type="Gene3D" id="3.30.1330.70">
    <property type="entry name" value="Holliday junction resolvase RusA"/>
    <property type="match status" value="1"/>
</dbReference>